<comment type="caution">
    <text evidence="1">The sequence shown here is derived from an EMBL/GenBank/DDBJ whole genome shotgun (WGS) entry which is preliminary data.</text>
</comment>
<proteinExistence type="predicted"/>
<dbReference type="AlphaFoldDB" id="A0A935UIF0"/>
<accession>A0A935UIF0</accession>
<gene>
    <name evidence="1" type="ORF">IPJ27_17930</name>
</gene>
<evidence type="ECO:0000313" key="2">
    <source>
        <dbReference type="Proteomes" id="UP000697998"/>
    </source>
</evidence>
<dbReference type="Proteomes" id="UP000697998">
    <property type="component" value="Unassembled WGS sequence"/>
</dbReference>
<organism evidence="1 2">
    <name type="scientific">Candidatus Accumulibacter proximus</name>
    <dbReference type="NCBI Taxonomy" id="2954385"/>
    <lineage>
        <taxon>Bacteria</taxon>
        <taxon>Pseudomonadati</taxon>
        <taxon>Pseudomonadota</taxon>
        <taxon>Betaproteobacteria</taxon>
        <taxon>Candidatus Accumulibacter</taxon>
    </lineage>
</organism>
<name>A0A935UIF0_9PROT</name>
<evidence type="ECO:0000313" key="1">
    <source>
        <dbReference type="EMBL" id="MBK7676478.1"/>
    </source>
</evidence>
<reference evidence="1 2" key="1">
    <citation type="submission" date="2020-10" db="EMBL/GenBank/DDBJ databases">
        <title>Connecting structure to function with the recovery of over 1000 high-quality activated sludge metagenome-assembled genomes encoding full-length rRNA genes using long-read sequencing.</title>
        <authorList>
            <person name="Singleton C.M."/>
            <person name="Petriglieri F."/>
            <person name="Kristensen J.M."/>
            <person name="Kirkegaard R.H."/>
            <person name="Michaelsen T.Y."/>
            <person name="Andersen M.H."/>
            <person name="Karst S.M."/>
            <person name="Dueholm M.S."/>
            <person name="Nielsen P.H."/>
            <person name="Albertsen M."/>
        </authorList>
    </citation>
    <scope>NUCLEOTIDE SEQUENCE [LARGE SCALE GENOMIC DNA]</scope>
    <source>
        <strain evidence="1">EsbW_18-Q3-R4-48_BATAC.285</strain>
    </source>
</reference>
<sequence>MRRRSPAASHVRPAGGGGEQQHVAVGALVARVTAEVDGVSRFWVSFRLDEQGGYWLIASRISRPLTVLAIVDKHPILQTTASVYPYRGLTGLTVTFKVLADLSQRTQVPFLTHHEHPLDVAEASIGAGAYQA</sequence>
<protein>
    <submittedName>
        <fullName evidence="1">Uncharacterized protein</fullName>
    </submittedName>
</protein>
<dbReference type="EMBL" id="JADJMH010000020">
    <property type="protein sequence ID" value="MBK7676478.1"/>
    <property type="molecule type" value="Genomic_DNA"/>
</dbReference>